<dbReference type="HOGENOM" id="CLU_1818000_0_0_1"/>
<organism evidence="1 2">
    <name type="scientific">Megaselia scalaris</name>
    <name type="common">Humpbacked fly</name>
    <name type="synonym">Phora scalaris</name>
    <dbReference type="NCBI Taxonomy" id="36166"/>
    <lineage>
        <taxon>Eukaryota</taxon>
        <taxon>Metazoa</taxon>
        <taxon>Ecdysozoa</taxon>
        <taxon>Arthropoda</taxon>
        <taxon>Hexapoda</taxon>
        <taxon>Insecta</taxon>
        <taxon>Pterygota</taxon>
        <taxon>Neoptera</taxon>
        <taxon>Endopterygota</taxon>
        <taxon>Diptera</taxon>
        <taxon>Brachycera</taxon>
        <taxon>Muscomorpha</taxon>
        <taxon>Platypezoidea</taxon>
        <taxon>Phoridae</taxon>
        <taxon>Megaseliini</taxon>
        <taxon>Megaselia</taxon>
    </lineage>
</organism>
<keyword evidence="2" id="KW-1185">Reference proteome</keyword>
<dbReference type="AlphaFoldDB" id="T1GK35"/>
<dbReference type="Proteomes" id="UP000015102">
    <property type="component" value="Unassembled WGS sequence"/>
</dbReference>
<reference evidence="1" key="2">
    <citation type="submission" date="2015-06" db="UniProtKB">
        <authorList>
            <consortium name="EnsemblMetazoa"/>
        </authorList>
    </citation>
    <scope>IDENTIFICATION</scope>
</reference>
<dbReference type="EnsemblMetazoa" id="MESCA003849-RA">
    <property type="protein sequence ID" value="MESCA003849-PA"/>
    <property type="gene ID" value="MESCA003849"/>
</dbReference>
<evidence type="ECO:0000313" key="1">
    <source>
        <dbReference type="EnsemblMetazoa" id="MESCA003849-PA"/>
    </source>
</evidence>
<evidence type="ECO:0000313" key="2">
    <source>
        <dbReference type="Proteomes" id="UP000015102"/>
    </source>
</evidence>
<reference evidence="2" key="1">
    <citation type="submission" date="2013-02" db="EMBL/GenBank/DDBJ databases">
        <authorList>
            <person name="Hughes D."/>
        </authorList>
    </citation>
    <scope>NUCLEOTIDE SEQUENCE</scope>
    <source>
        <strain>Durham</strain>
        <strain evidence="2">NC isolate 2 -- Noor lab</strain>
    </source>
</reference>
<protein>
    <submittedName>
        <fullName evidence="1">Uncharacterized protein</fullName>
    </submittedName>
</protein>
<proteinExistence type="predicted"/>
<dbReference type="EMBL" id="CAQQ02048323">
    <property type="status" value="NOT_ANNOTATED_CDS"/>
    <property type="molecule type" value="Genomic_DNA"/>
</dbReference>
<name>T1GK35_MEGSC</name>
<accession>T1GK35</accession>
<sequence>MSTLPERYDSFVTAIKTRDTLPVLKFLITKVLGKESRKTDRETEAETSNVFGAKFISKPRNNQKCMFCKEKGYLESKCGRKLGQNSETAAHITSKGNSLSNSRITMTKFVYATGIGNIEITNKYNGKVNLQDVLHVPDLTES</sequence>